<evidence type="ECO:0000313" key="1">
    <source>
        <dbReference type="EMBL" id="GEP03625.1"/>
    </source>
</evidence>
<accession>A0A512J113</accession>
<evidence type="ECO:0000313" key="4">
    <source>
        <dbReference type="Proteomes" id="UP001156856"/>
    </source>
</evidence>
<dbReference type="EMBL" id="BJZU01000027">
    <property type="protein sequence ID" value="GEP03625.1"/>
    <property type="molecule type" value="Genomic_DNA"/>
</dbReference>
<reference evidence="4" key="2">
    <citation type="journal article" date="2019" name="Int. J. Syst. Evol. Microbiol.">
        <title>The Global Catalogue of Microorganisms (GCM) 10K type strain sequencing project: providing services to taxonomists for standard genome sequencing and annotation.</title>
        <authorList>
            <consortium name="The Broad Institute Genomics Platform"/>
            <consortium name="The Broad Institute Genome Sequencing Center for Infectious Disease"/>
            <person name="Wu L."/>
            <person name="Ma J."/>
        </authorList>
    </citation>
    <scope>NUCLEOTIDE SEQUENCE [LARGE SCALE GENOMIC DNA]</scope>
    <source>
        <strain evidence="4">NBRC 107715</strain>
    </source>
</reference>
<evidence type="ECO:0000313" key="2">
    <source>
        <dbReference type="EMBL" id="GLS64952.1"/>
    </source>
</evidence>
<sequence length="46" mass="5125">MVLTVFDPRAGTQVRIWFPAVPTVARPVPATVIRHPRFARAATRTP</sequence>
<reference evidence="2" key="1">
    <citation type="journal article" date="2014" name="Int. J. Syst. Evol. Microbiol.">
        <title>Complete genome of a new Firmicutes species belonging to the dominant human colonic microbiota ('Ruminococcus bicirculans') reveals two chromosomes and a selective capacity to utilize plant glucans.</title>
        <authorList>
            <consortium name="NISC Comparative Sequencing Program"/>
            <person name="Wegmann U."/>
            <person name="Louis P."/>
            <person name="Goesmann A."/>
            <person name="Henrissat B."/>
            <person name="Duncan S.H."/>
            <person name="Flint H.J."/>
        </authorList>
    </citation>
    <scope>NUCLEOTIDE SEQUENCE</scope>
    <source>
        <strain evidence="2">NBRC 107715</strain>
    </source>
</reference>
<dbReference type="Proteomes" id="UP000321960">
    <property type="component" value="Unassembled WGS sequence"/>
</dbReference>
<proteinExistence type="predicted"/>
<gene>
    <name evidence="2" type="ORF">GCM10007888_33330</name>
    <name evidence="1" type="ORF">MOX02_16630</name>
</gene>
<dbReference type="RefSeq" id="WP_170267735.1">
    <property type="nucleotide sequence ID" value="NZ_BJZU01000027.1"/>
</dbReference>
<protein>
    <submittedName>
        <fullName evidence="1">Uncharacterized protein</fullName>
    </submittedName>
</protein>
<dbReference type="EMBL" id="BSPK01000058">
    <property type="protein sequence ID" value="GLS64952.1"/>
    <property type="molecule type" value="Genomic_DNA"/>
</dbReference>
<reference evidence="1 3" key="3">
    <citation type="submission" date="2019-07" db="EMBL/GenBank/DDBJ databases">
        <title>Whole genome shotgun sequence of Methylobacterium oxalidis NBRC 107715.</title>
        <authorList>
            <person name="Hosoyama A."/>
            <person name="Uohara A."/>
            <person name="Ohji S."/>
            <person name="Ichikawa N."/>
        </authorList>
    </citation>
    <scope>NUCLEOTIDE SEQUENCE [LARGE SCALE GENOMIC DNA]</scope>
    <source>
        <strain evidence="1 3">NBRC 107715</strain>
    </source>
</reference>
<dbReference type="Proteomes" id="UP001156856">
    <property type="component" value="Unassembled WGS sequence"/>
</dbReference>
<organism evidence="1 3">
    <name type="scientific">Methylobacterium oxalidis</name>
    <dbReference type="NCBI Taxonomy" id="944322"/>
    <lineage>
        <taxon>Bacteria</taxon>
        <taxon>Pseudomonadati</taxon>
        <taxon>Pseudomonadota</taxon>
        <taxon>Alphaproteobacteria</taxon>
        <taxon>Hyphomicrobiales</taxon>
        <taxon>Methylobacteriaceae</taxon>
        <taxon>Methylobacterium</taxon>
    </lineage>
</organism>
<reference evidence="2" key="4">
    <citation type="submission" date="2023-01" db="EMBL/GenBank/DDBJ databases">
        <title>Draft genome sequence of Methylobacterium oxalidis strain NBRC 107715.</title>
        <authorList>
            <person name="Sun Q."/>
            <person name="Mori K."/>
        </authorList>
    </citation>
    <scope>NUCLEOTIDE SEQUENCE</scope>
    <source>
        <strain evidence="2">NBRC 107715</strain>
    </source>
</reference>
<dbReference type="AlphaFoldDB" id="A0A512J113"/>
<keyword evidence="4" id="KW-1185">Reference proteome</keyword>
<name>A0A512J113_9HYPH</name>
<comment type="caution">
    <text evidence="1">The sequence shown here is derived from an EMBL/GenBank/DDBJ whole genome shotgun (WGS) entry which is preliminary data.</text>
</comment>
<evidence type="ECO:0000313" key="3">
    <source>
        <dbReference type="Proteomes" id="UP000321960"/>
    </source>
</evidence>